<keyword evidence="1" id="KW-0137">Centromere</keyword>
<comment type="subunit">
    <text evidence="1">Component of the NDC80 complex.</text>
</comment>
<dbReference type="GO" id="GO:0051301">
    <property type="term" value="P:cell division"/>
    <property type="evidence" value="ECO:0007669"/>
    <property type="project" value="UniProtKB-UniRule"/>
</dbReference>
<organism evidence="3 4">
    <name type="scientific">Triparma laevis f. longispina</name>
    <dbReference type="NCBI Taxonomy" id="1714387"/>
    <lineage>
        <taxon>Eukaryota</taxon>
        <taxon>Sar</taxon>
        <taxon>Stramenopiles</taxon>
        <taxon>Ochrophyta</taxon>
        <taxon>Bolidophyceae</taxon>
        <taxon>Parmales</taxon>
        <taxon>Triparmaceae</taxon>
        <taxon>Triparma</taxon>
    </lineage>
</organism>
<evidence type="ECO:0000313" key="4">
    <source>
        <dbReference type="Proteomes" id="UP001165122"/>
    </source>
</evidence>
<feature type="coiled-coil region" evidence="2">
    <location>
        <begin position="60"/>
        <end position="134"/>
    </location>
</feature>
<keyword evidence="1" id="KW-0539">Nucleus</keyword>
<keyword evidence="1" id="KW-0132">Cell division</keyword>
<comment type="caution">
    <text evidence="3">The sequence shown here is derived from an EMBL/GenBank/DDBJ whole genome shotgun (WGS) entry which is preliminary data.</text>
</comment>
<dbReference type="InterPro" id="IPR013252">
    <property type="entry name" value="Ndc80_Spc24"/>
</dbReference>
<dbReference type="Pfam" id="PF08286">
    <property type="entry name" value="Spc24"/>
    <property type="match status" value="1"/>
</dbReference>
<keyword evidence="1" id="KW-0995">Kinetochore</keyword>
<dbReference type="EMBL" id="BRXW01000450">
    <property type="protein sequence ID" value="GMH56077.1"/>
    <property type="molecule type" value="Genomic_DNA"/>
</dbReference>
<keyword evidence="1" id="KW-0158">Chromosome</keyword>
<evidence type="ECO:0000256" key="1">
    <source>
        <dbReference type="RuleBase" id="RU368011"/>
    </source>
</evidence>
<proteinExistence type="inferred from homology"/>
<reference evidence="4" key="1">
    <citation type="journal article" date="2023" name="Commun. Biol.">
        <title>Genome analysis of Parmales, the sister group of diatoms, reveals the evolutionary specialization of diatoms from phago-mixotrophs to photoautotrophs.</title>
        <authorList>
            <person name="Ban H."/>
            <person name="Sato S."/>
            <person name="Yoshikawa S."/>
            <person name="Yamada K."/>
            <person name="Nakamura Y."/>
            <person name="Ichinomiya M."/>
            <person name="Sato N."/>
            <person name="Blanc-Mathieu R."/>
            <person name="Endo H."/>
            <person name="Kuwata A."/>
            <person name="Ogata H."/>
        </authorList>
    </citation>
    <scope>NUCLEOTIDE SEQUENCE [LARGE SCALE GENOMIC DNA]</scope>
    <source>
        <strain evidence="4">NIES 3700</strain>
    </source>
</reference>
<sequence>MVAGTSTISWESTLDIMRELTDLYKGNETDDVADAGMISTMVNDVRKASEEMRSSLASQVDILAAQVNDAEARCERENNDEFSKKMDELSQREESLNEEVKTIGETTEEIEKRINMYKEEAKAETEAMEECESTKMEEIPRIKHAISLYANITGIKFDYSKEGKLMGHIAIPQSEEVHSFNIDAAKCSGYDIANQLWGMMEAPACE</sequence>
<keyword evidence="1" id="KW-0498">Mitosis</keyword>
<evidence type="ECO:0000256" key="2">
    <source>
        <dbReference type="SAM" id="Coils"/>
    </source>
</evidence>
<evidence type="ECO:0000313" key="3">
    <source>
        <dbReference type="EMBL" id="GMH56077.1"/>
    </source>
</evidence>
<comment type="function">
    <text evidence="1">Acts as a component of the essential kinetochore-associated NDC80 complex, which is required for chromosome segregation and spindle checkpoint activity.</text>
</comment>
<dbReference type="Proteomes" id="UP001165122">
    <property type="component" value="Unassembled WGS sequence"/>
</dbReference>
<dbReference type="OrthoDB" id="195372at2759"/>
<dbReference type="AlphaFoldDB" id="A0A9W6ZRI9"/>
<dbReference type="Gene3D" id="3.30.160.570">
    <property type="entry name" value="Ncd80 complex, Spc24 subunit"/>
    <property type="match status" value="1"/>
</dbReference>
<keyword evidence="1" id="KW-0131">Cell cycle</keyword>
<dbReference type="GO" id="GO:0000776">
    <property type="term" value="C:kinetochore"/>
    <property type="evidence" value="ECO:0007669"/>
    <property type="project" value="UniProtKB-KW"/>
</dbReference>
<protein>
    <recommendedName>
        <fullName evidence="1">Kinetochore protein Spc24</fullName>
    </recommendedName>
</protein>
<comment type="subcellular location">
    <subcellularLocation>
        <location evidence="1">Nucleus</location>
    </subcellularLocation>
    <subcellularLocation>
        <location evidence="1">Chromosome</location>
        <location evidence="1">Centromere</location>
        <location evidence="1">Kinetochore</location>
    </subcellularLocation>
</comment>
<name>A0A9W6ZRI9_9STRA</name>
<keyword evidence="2" id="KW-0175">Coiled coil</keyword>
<comment type="similarity">
    <text evidence="1">Belongs to the SPC24 family.</text>
</comment>
<accession>A0A9W6ZRI9</accession>
<gene>
    <name evidence="3" type="ORF">TrLO_g7684</name>
</gene>
<keyword evidence="4" id="KW-1185">Reference proteome</keyword>
<dbReference type="GO" id="GO:0005634">
    <property type="term" value="C:nucleus"/>
    <property type="evidence" value="ECO:0007669"/>
    <property type="project" value="UniProtKB-SubCell"/>
</dbReference>